<feature type="transmembrane region" description="Helical" evidence="1">
    <location>
        <begin position="438"/>
        <end position="456"/>
    </location>
</feature>
<gene>
    <name evidence="2" type="ORF">KAOT1_14212</name>
</gene>
<dbReference type="EMBL" id="ABIB01000001">
    <property type="protein sequence ID" value="EDP98378.1"/>
    <property type="molecule type" value="Genomic_DNA"/>
</dbReference>
<dbReference type="STRING" id="391587.KAOT1_14212"/>
<feature type="transmembrane region" description="Helical" evidence="1">
    <location>
        <begin position="210"/>
        <end position="227"/>
    </location>
</feature>
<keyword evidence="1" id="KW-1133">Transmembrane helix</keyword>
<proteinExistence type="predicted"/>
<dbReference type="Pfam" id="PF26314">
    <property type="entry name" value="MptA_B_family"/>
    <property type="match status" value="1"/>
</dbReference>
<dbReference type="AlphaFoldDB" id="A9DKQ7"/>
<evidence type="ECO:0000256" key="1">
    <source>
        <dbReference type="SAM" id="Phobius"/>
    </source>
</evidence>
<dbReference type="OrthoDB" id="1491846at2"/>
<sequence>MIASVGKYHKFSIVLVLLSAFVYYYFGYPLVRTDLVILISLYGIAFASFFGLIKLEKHNFLFLAGIAIVFRLIFLGSIPNLSQDFYRFIWDGRLLLQGWNPYLYLPNDLMASGSVPIQESQALFDGMGSLNASHYTNYTPINQLCFVLAAIVSPKSITGAVIVLRLILILADIGTLYFGRKLLKNLGLPVNNIWLFILNPLVIIELVGNLHFEGLMIFFLVWSLYLLQKGLWKWAAVILALSVSVKLLPFIFLPILFQWFTKRKITEIHKTSFSILRKNLGKLIVFYAIVFAIVIGLFLPFISEKFISNYQETIGLYFQNFEFNASLYYIARWIGYQIVGWNTIATIGKITPIVVFVSVLIISFFRDNTDFKKTVTALLFGLSIYFFTTTTMHPWYFTTLLVLSVFTNYRFTVVWSFMFVLSYTAYQKEGYGEILELVALEYIAVYGFLLYEIISLQRKKLQIQAS</sequence>
<evidence type="ECO:0008006" key="4">
    <source>
        <dbReference type="Google" id="ProtNLM"/>
    </source>
</evidence>
<keyword evidence="1" id="KW-0812">Transmembrane</keyword>
<keyword evidence="3" id="KW-1185">Reference proteome</keyword>
<feature type="transmembrane region" description="Helical" evidence="1">
    <location>
        <begin position="409"/>
        <end position="426"/>
    </location>
</feature>
<organism evidence="2 3">
    <name type="scientific">Kordia algicida OT-1</name>
    <dbReference type="NCBI Taxonomy" id="391587"/>
    <lineage>
        <taxon>Bacteria</taxon>
        <taxon>Pseudomonadati</taxon>
        <taxon>Bacteroidota</taxon>
        <taxon>Flavobacteriia</taxon>
        <taxon>Flavobacteriales</taxon>
        <taxon>Flavobacteriaceae</taxon>
        <taxon>Kordia</taxon>
    </lineage>
</organism>
<evidence type="ECO:0000313" key="2">
    <source>
        <dbReference type="EMBL" id="EDP98378.1"/>
    </source>
</evidence>
<feature type="transmembrane region" description="Helical" evidence="1">
    <location>
        <begin position="35"/>
        <end position="53"/>
    </location>
</feature>
<feature type="transmembrane region" description="Helical" evidence="1">
    <location>
        <begin position="234"/>
        <end position="260"/>
    </location>
</feature>
<dbReference type="HOGENOM" id="CLU_606589_0_0_10"/>
<dbReference type="Proteomes" id="UP000002945">
    <property type="component" value="Unassembled WGS sequence"/>
</dbReference>
<protein>
    <recommendedName>
        <fullName evidence="4">Mannosyltransferase</fullName>
    </recommendedName>
</protein>
<feature type="transmembrane region" description="Helical" evidence="1">
    <location>
        <begin position="60"/>
        <end position="78"/>
    </location>
</feature>
<feature type="transmembrane region" description="Helical" evidence="1">
    <location>
        <begin position="343"/>
        <end position="365"/>
    </location>
</feature>
<dbReference type="RefSeq" id="WP_007095391.1">
    <property type="nucleotide sequence ID" value="NZ_CP142125.1"/>
</dbReference>
<feature type="transmembrane region" description="Helical" evidence="1">
    <location>
        <begin position="280"/>
        <end position="302"/>
    </location>
</feature>
<feature type="transmembrane region" description="Helical" evidence="1">
    <location>
        <begin position="377"/>
        <end position="397"/>
    </location>
</feature>
<feature type="transmembrane region" description="Helical" evidence="1">
    <location>
        <begin position="314"/>
        <end position="331"/>
    </location>
</feature>
<dbReference type="eggNOG" id="COG0463">
    <property type="taxonomic scope" value="Bacteria"/>
</dbReference>
<feature type="transmembrane region" description="Helical" evidence="1">
    <location>
        <begin position="12"/>
        <end position="29"/>
    </location>
</feature>
<accession>A9DKQ7</accession>
<keyword evidence="1" id="KW-0472">Membrane</keyword>
<reference evidence="2 3" key="1">
    <citation type="journal article" date="2011" name="J. Bacteriol.">
        <title>Genome sequence of the algicidal bacterium Kordia algicida OT-1.</title>
        <authorList>
            <person name="Lee H.S."/>
            <person name="Kang S.G."/>
            <person name="Kwon K.K."/>
            <person name="Lee J.H."/>
            <person name="Kim S.J."/>
        </authorList>
    </citation>
    <scope>NUCLEOTIDE SEQUENCE [LARGE SCALE GENOMIC DNA]</scope>
    <source>
        <strain evidence="2 3">OT-1</strain>
    </source>
</reference>
<evidence type="ECO:0000313" key="3">
    <source>
        <dbReference type="Proteomes" id="UP000002945"/>
    </source>
</evidence>
<comment type="caution">
    <text evidence="2">The sequence shown here is derived from an EMBL/GenBank/DDBJ whole genome shotgun (WGS) entry which is preliminary data.</text>
</comment>
<feature type="transmembrane region" description="Helical" evidence="1">
    <location>
        <begin position="157"/>
        <end position="179"/>
    </location>
</feature>
<name>A9DKQ7_9FLAO</name>